<dbReference type="RefSeq" id="WP_217161046.1">
    <property type="nucleotide sequence ID" value="NZ_VOMB01000027.1"/>
</dbReference>
<dbReference type="InterPro" id="IPR049934">
    <property type="entry name" value="GjpA-like"/>
</dbReference>
<evidence type="ECO:0000256" key="1">
    <source>
        <dbReference type="SAM" id="MobiDB-lite"/>
    </source>
</evidence>
<evidence type="ECO:0008006" key="4">
    <source>
        <dbReference type="Google" id="ProtNLM"/>
    </source>
</evidence>
<dbReference type="NCBIfam" id="NF033942">
    <property type="entry name" value="GjpA"/>
    <property type="match status" value="1"/>
</dbReference>
<reference evidence="2 3" key="1">
    <citation type="journal article" date="2021" name="Sci. Rep.">
        <title>Phenotypic and genomic hallmarks of a novel, potentially pathogenic rapidly growing Mycobacterium species related to the Mycobacterium fortuitum complex.</title>
        <authorList>
            <person name="Gharbi R."/>
            <person name="Khanna V."/>
            <person name="Frigui W."/>
            <person name="Mhenni B."/>
            <person name="Brosch R."/>
            <person name="Mardassi H."/>
        </authorList>
    </citation>
    <scope>NUCLEOTIDE SEQUENCE [LARGE SCALE GENOMIC DNA]</scope>
    <source>
        <strain evidence="2 3">TNTM28</strain>
    </source>
</reference>
<sequence>MEMRLRPYATAGIALVGAGVIAVTPVAPPPTVTQVSSAAVDLSAAVNPLSPWVDLFNNTSTNLTGLADAYFEAPAPILQQVIVNQVANLDRLLNDPGSIGDVLSGIGDNLDKAFQAATFLGIPADLPADEVQAMLLESNDGFHAALATLIPLVLPALAPDLDEGTVTLITEVVRFISSPASGVLIGLAGPVVSPLIALVSSVQAVTGAADFEEALQALLATPANVADGFLNGATLNLDPLAALISDSLPAEGLFSLTSLSLEFGGLLTPGATGGDPNDAESQPTGIGGSIFNSVGLGLDLFGTPTDIPGHAIGPVGALINLSQMIAKAVGWDGTGNPLTKLTLPTIDPPAAPETAPEAASAPESRAALKPEAKQQISASITTGTEKIAETAPDTDTDTEKSLTASEESDDHPSAGAVEVKNEKVTKPKLRTGPLSQLKRDRAQRPVSDFGKKLTRNSKSTKQAGPDNGKAARQHKSDD</sequence>
<feature type="compositionally biased region" description="Polar residues" evidence="1">
    <location>
        <begin position="374"/>
        <end position="384"/>
    </location>
</feature>
<comment type="caution">
    <text evidence="2">The sequence shown here is derived from an EMBL/GenBank/DDBJ whole genome shotgun (WGS) entry which is preliminary data.</text>
</comment>
<evidence type="ECO:0000313" key="2">
    <source>
        <dbReference type="EMBL" id="MBU9767146.1"/>
    </source>
</evidence>
<dbReference type="EMBL" id="VOMB01000027">
    <property type="protein sequence ID" value="MBU9767146.1"/>
    <property type="molecule type" value="Genomic_DNA"/>
</dbReference>
<accession>A0ABS6KUA9</accession>
<proteinExistence type="predicted"/>
<evidence type="ECO:0000313" key="3">
    <source>
        <dbReference type="Proteomes" id="UP000812982"/>
    </source>
</evidence>
<protein>
    <recommendedName>
        <fullName evidence="4">PE-PGRS family protein</fullName>
    </recommendedName>
</protein>
<name>A0ABS6KUA9_9MYCO</name>
<feature type="region of interest" description="Disordered" evidence="1">
    <location>
        <begin position="340"/>
        <end position="478"/>
    </location>
</feature>
<organism evidence="2 3">
    <name type="scientific">[Mycobacterium] fortunisiensis</name>
    <dbReference type="NCBI Taxonomy" id="2600579"/>
    <lineage>
        <taxon>Bacteria</taxon>
        <taxon>Bacillati</taxon>
        <taxon>Actinomycetota</taxon>
        <taxon>Actinomycetes</taxon>
        <taxon>Mycobacteriales</taxon>
        <taxon>Mycobacteriaceae</taxon>
        <taxon>Mycolicibacterium</taxon>
    </lineage>
</organism>
<dbReference type="Proteomes" id="UP000812982">
    <property type="component" value="Unassembled WGS sequence"/>
</dbReference>
<gene>
    <name evidence="2" type="ORF">FR943_25360</name>
</gene>
<feature type="compositionally biased region" description="Low complexity" evidence="1">
    <location>
        <begin position="352"/>
        <end position="365"/>
    </location>
</feature>
<keyword evidence="3" id="KW-1185">Reference proteome</keyword>